<dbReference type="PRINTS" id="PR00153">
    <property type="entry name" value="CSAPPISMRASE"/>
</dbReference>
<dbReference type="EC" id="5.2.1.8" evidence="5"/>
<evidence type="ECO:0000256" key="11">
    <source>
        <dbReference type="ARBA" id="ARBA00023235"/>
    </source>
</evidence>
<keyword evidence="8" id="KW-0677">Repeat</keyword>
<name>A0A9P7B0N4_9HELO</name>
<dbReference type="Gene3D" id="2.40.100.10">
    <property type="entry name" value="Cyclophilin-like"/>
    <property type="match status" value="1"/>
</dbReference>
<keyword evidence="9 13" id="KW-0802">TPR repeat</keyword>
<dbReference type="PANTHER" id="PTHR11071:SF561">
    <property type="entry name" value="PEPTIDYL-PROLYL CIS-TRANS ISOMERASE D-RELATED"/>
    <property type="match status" value="1"/>
</dbReference>
<evidence type="ECO:0000256" key="3">
    <source>
        <dbReference type="ARBA" id="ARBA00004496"/>
    </source>
</evidence>
<evidence type="ECO:0000256" key="5">
    <source>
        <dbReference type="ARBA" id="ARBA00013194"/>
    </source>
</evidence>
<dbReference type="GO" id="GO:0051082">
    <property type="term" value="F:unfolded protein binding"/>
    <property type="evidence" value="ECO:0007669"/>
    <property type="project" value="UniProtKB-ARBA"/>
</dbReference>
<comment type="caution">
    <text evidence="16">The sequence shown here is derived from an EMBL/GenBank/DDBJ whole genome shotgun (WGS) entry which is preliminary data.</text>
</comment>
<evidence type="ECO:0000256" key="10">
    <source>
        <dbReference type="ARBA" id="ARBA00023110"/>
    </source>
</evidence>
<evidence type="ECO:0000256" key="13">
    <source>
        <dbReference type="PROSITE-ProRule" id="PRU00339"/>
    </source>
</evidence>
<dbReference type="PROSITE" id="PS00170">
    <property type="entry name" value="CSA_PPIASE_1"/>
    <property type="match status" value="1"/>
</dbReference>
<comment type="catalytic activity">
    <reaction evidence="1">
        <text>[protein]-peptidylproline (omega=180) = [protein]-peptidylproline (omega=0)</text>
        <dbReference type="Rhea" id="RHEA:16237"/>
        <dbReference type="Rhea" id="RHEA-COMP:10747"/>
        <dbReference type="Rhea" id="RHEA-COMP:10748"/>
        <dbReference type="ChEBI" id="CHEBI:83833"/>
        <dbReference type="ChEBI" id="CHEBI:83834"/>
        <dbReference type="EC" id="5.2.1.8"/>
    </reaction>
</comment>
<organism evidence="16 17">
    <name type="scientific">Hyphodiscus hymeniophilus</name>
    <dbReference type="NCBI Taxonomy" id="353542"/>
    <lineage>
        <taxon>Eukaryota</taxon>
        <taxon>Fungi</taxon>
        <taxon>Dikarya</taxon>
        <taxon>Ascomycota</taxon>
        <taxon>Pezizomycotina</taxon>
        <taxon>Leotiomycetes</taxon>
        <taxon>Helotiales</taxon>
        <taxon>Hyphodiscaceae</taxon>
        <taxon>Hyphodiscus</taxon>
    </lineage>
</organism>
<dbReference type="SUPFAM" id="SSF48452">
    <property type="entry name" value="TPR-like"/>
    <property type="match status" value="1"/>
</dbReference>
<comment type="subcellular location">
    <subcellularLocation>
        <location evidence="3">Cytoplasm</location>
    </subcellularLocation>
</comment>
<dbReference type="InterPro" id="IPR003732">
    <property type="entry name" value="Daa-tRNA_deacyls_DTD"/>
</dbReference>
<dbReference type="PROSITE" id="PS50005">
    <property type="entry name" value="TPR"/>
    <property type="match status" value="1"/>
</dbReference>
<dbReference type="GO" id="GO:0051499">
    <property type="term" value="F:D-aminoacyl-tRNA deacylase activity"/>
    <property type="evidence" value="ECO:0007669"/>
    <property type="project" value="InterPro"/>
</dbReference>
<dbReference type="PROSITE" id="PS50072">
    <property type="entry name" value="CSA_PPIASE_2"/>
    <property type="match status" value="1"/>
</dbReference>
<sequence length="462" mass="50640">MKIWDDEEGGRWKRDVKMISGEVLCVSQFTLLANTKKGSKPDFHGALGGDQAKELYRHFVSKVQEGYKPDRVKDGLFQAMMEVALVNDGPHDIMADTKKRSRVYFDISIGNKPEGRITFELYDDVVPKTADNFRALCTGEKGQGKAGKLLSYKGSIFHRVIKQFMIQGGDFTAGNGTGGESIYGAKFDDENFNLKHEKPFLLSMANAGPGTNGSQFFVTTVPTPHLDGKHVVFGEVLSGKSIVRKVENLPTQGSDKPTKDVVITNCGQLTGDEAETADQKAPDPTGDTYEDFPEDQGKTNTAKEIIKIATDLKEFGNKAFKSNQLALGLEKYQKGIRYLNEDPSLDNEPPETKNELNALRFTLNSNSALLANKQQLYEEAQRYATSALDVAGLKDAEKAKALFRRGLAHVGLKDEDGAVKDLQEANKLAPGDAAIVKELAAVKKTAADRAKKEKAAYSKAFT</sequence>
<protein>
    <recommendedName>
        <fullName evidence="6">D-aminoacyl-tRNA deacylase</fullName>
        <ecNumber evidence="5">5.2.1.8</ecNumber>
    </recommendedName>
    <alternativeName>
        <fullName evidence="12">Gly-tRNA(Ala) deacylase</fullName>
    </alternativeName>
</protein>
<dbReference type="Gene3D" id="1.25.40.10">
    <property type="entry name" value="Tetratricopeptide repeat domain"/>
    <property type="match status" value="1"/>
</dbReference>
<dbReference type="FunFam" id="1.25.40.10:FF:000029">
    <property type="entry name" value="peptidyl-prolyl cis-trans isomerase D"/>
    <property type="match status" value="1"/>
</dbReference>
<dbReference type="PANTHER" id="PTHR11071">
    <property type="entry name" value="PEPTIDYL-PROLYL CIS-TRANS ISOMERASE"/>
    <property type="match status" value="1"/>
</dbReference>
<dbReference type="GO" id="GO:0003755">
    <property type="term" value="F:peptidyl-prolyl cis-trans isomerase activity"/>
    <property type="evidence" value="ECO:0007669"/>
    <property type="project" value="UniProtKB-KW"/>
</dbReference>
<keyword evidence="17" id="KW-1185">Reference proteome</keyword>
<evidence type="ECO:0000256" key="2">
    <source>
        <dbReference type="ARBA" id="ARBA00002388"/>
    </source>
</evidence>
<gene>
    <name evidence="16" type="ORF">D0Z07_1162</name>
</gene>
<evidence type="ECO:0000256" key="12">
    <source>
        <dbReference type="ARBA" id="ARBA00032747"/>
    </source>
</evidence>
<dbReference type="InterPro" id="IPR029000">
    <property type="entry name" value="Cyclophilin-like_dom_sf"/>
</dbReference>
<dbReference type="GO" id="GO:0016018">
    <property type="term" value="F:cyclosporin A binding"/>
    <property type="evidence" value="ECO:0007669"/>
    <property type="project" value="TreeGrafter"/>
</dbReference>
<evidence type="ECO:0000256" key="4">
    <source>
        <dbReference type="ARBA" id="ARBA00010898"/>
    </source>
</evidence>
<keyword evidence="11 16" id="KW-0413">Isomerase</keyword>
<dbReference type="CDD" id="cd01926">
    <property type="entry name" value="cyclophilin_ABH_like"/>
    <property type="match status" value="1"/>
</dbReference>
<keyword evidence="10" id="KW-0697">Rotamase</keyword>
<proteinExistence type="inferred from homology"/>
<evidence type="ECO:0000256" key="14">
    <source>
        <dbReference type="SAM" id="MobiDB-lite"/>
    </source>
</evidence>
<evidence type="ECO:0000259" key="15">
    <source>
        <dbReference type="PROSITE" id="PS50072"/>
    </source>
</evidence>
<dbReference type="Gene3D" id="3.50.80.10">
    <property type="entry name" value="D-tyrosyl-tRNA(Tyr) deacylase"/>
    <property type="match status" value="1"/>
</dbReference>
<dbReference type="GO" id="GO:0005737">
    <property type="term" value="C:cytoplasm"/>
    <property type="evidence" value="ECO:0007669"/>
    <property type="project" value="UniProtKB-SubCell"/>
</dbReference>
<dbReference type="Pfam" id="PF02580">
    <property type="entry name" value="Tyr_Deacylase"/>
    <property type="match status" value="1"/>
</dbReference>
<keyword evidence="7" id="KW-0963">Cytoplasm</keyword>
<dbReference type="GO" id="GO:0042026">
    <property type="term" value="P:protein refolding"/>
    <property type="evidence" value="ECO:0007669"/>
    <property type="project" value="UniProtKB-ARBA"/>
</dbReference>
<dbReference type="InterPro" id="IPR011990">
    <property type="entry name" value="TPR-like_helical_dom_sf"/>
</dbReference>
<feature type="region of interest" description="Disordered" evidence="14">
    <location>
        <begin position="269"/>
        <end position="297"/>
    </location>
</feature>
<evidence type="ECO:0000256" key="8">
    <source>
        <dbReference type="ARBA" id="ARBA00022737"/>
    </source>
</evidence>
<dbReference type="FunFam" id="2.40.100.10:FF:000009">
    <property type="entry name" value="Peptidyl-prolyl cis-trans isomerase D"/>
    <property type="match status" value="1"/>
</dbReference>
<comment type="function">
    <text evidence="2">PPIases accelerate the folding of proteins. It catalyzes the cis-trans isomerization of proline imidic peptide bonds in oligopeptides.</text>
</comment>
<feature type="domain" description="PPIase cyclophilin-type" evidence="15">
    <location>
        <begin position="104"/>
        <end position="268"/>
    </location>
</feature>
<evidence type="ECO:0000313" key="16">
    <source>
        <dbReference type="EMBL" id="KAG0652259.1"/>
    </source>
</evidence>
<dbReference type="InterPro" id="IPR002130">
    <property type="entry name" value="Cyclophilin-type_PPIase_dom"/>
</dbReference>
<dbReference type="SMART" id="SM00028">
    <property type="entry name" value="TPR"/>
    <property type="match status" value="2"/>
</dbReference>
<dbReference type="SUPFAM" id="SSF69500">
    <property type="entry name" value="DTD-like"/>
    <property type="match status" value="1"/>
</dbReference>
<evidence type="ECO:0000256" key="7">
    <source>
        <dbReference type="ARBA" id="ARBA00022490"/>
    </source>
</evidence>
<evidence type="ECO:0000313" key="17">
    <source>
        <dbReference type="Proteomes" id="UP000785200"/>
    </source>
</evidence>
<evidence type="ECO:0000256" key="1">
    <source>
        <dbReference type="ARBA" id="ARBA00000971"/>
    </source>
</evidence>
<dbReference type="InterPro" id="IPR019734">
    <property type="entry name" value="TPR_rpt"/>
</dbReference>
<evidence type="ECO:0000256" key="9">
    <source>
        <dbReference type="ARBA" id="ARBA00022803"/>
    </source>
</evidence>
<dbReference type="InterPro" id="IPR023509">
    <property type="entry name" value="DTD-like_sf"/>
</dbReference>
<feature type="repeat" description="TPR" evidence="13">
    <location>
        <begin position="399"/>
        <end position="432"/>
    </location>
</feature>
<accession>A0A9P7B0N4</accession>
<dbReference type="AlphaFoldDB" id="A0A9P7B0N4"/>
<dbReference type="Proteomes" id="UP000785200">
    <property type="component" value="Unassembled WGS sequence"/>
</dbReference>
<dbReference type="SUPFAM" id="SSF50891">
    <property type="entry name" value="Cyclophilin-like"/>
    <property type="match status" value="1"/>
</dbReference>
<dbReference type="InterPro" id="IPR020892">
    <property type="entry name" value="Cyclophilin-type_PPIase_CS"/>
</dbReference>
<comment type="similarity">
    <text evidence="4">Belongs to the cyclophilin-type PPIase family. PPIase D subfamily.</text>
</comment>
<evidence type="ECO:0000256" key="6">
    <source>
        <dbReference type="ARBA" id="ARBA00020007"/>
    </source>
</evidence>
<dbReference type="EMBL" id="VNKQ01000003">
    <property type="protein sequence ID" value="KAG0652259.1"/>
    <property type="molecule type" value="Genomic_DNA"/>
</dbReference>
<dbReference type="Pfam" id="PF00160">
    <property type="entry name" value="Pro_isomerase"/>
    <property type="match status" value="1"/>
</dbReference>
<reference evidence="16" key="1">
    <citation type="submission" date="2019-07" db="EMBL/GenBank/DDBJ databases">
        <title>Hyphodiscus hymeniophilus genome sequencing and assembly.</title>
        <authorList>
            <person name="Kramer G."/>
            <person name="Nodwell J."/>
        </authorList>
    </citation>
    <scope>NUCLEOTIDE SEQUENCE</scope>
    <source>
        <strain evidence="16">ATCC 34498</strain>
    </source>
</reference>
<dbReference type="OrthoDB" id="193499at2759"/>